<feature type="compositionally biased region" description="Low complexity" evidence="1">
    <location>
        <begin position="96"/>
        <end position="112"/>
    </location>
</feature>
<evidence type="ECO:0000313" key="2">
    <source>
        <dbReference type="EMBL" id="CAG8501621.1"/>
    </source>
</evidence>
<dbReference type="EMBL" id="CAJVPJ010000250">
    <property type="protein sequence ID" value="CAG8501621.1"/>
    <property type="molecule type" value="Genomic_DNA"/>
</dbReference>
<feature type="compositionally biased region" description="Basic and acidic residues" evidence="1">
    <location>
        <begin position="46"/>
        <end position="55"/>
    </location>
</feature>
<feature type="region of interest" description="Disordered" evidence="1">
    <location>
        <begin position="35"/>
        <end position="127"/>
    </location>
</feature>
<evidence type="ECO:0000256" key="1">
    <source>
        <dbReference type="SAM" id="MobiDB-lite"/>
    </source>
</evidence>
<feature type="region of interest" description="Disordered" evidence="1">
    <location>
        <begin position="146"/>
        <end position="223"/>
    </location>
</feature>
<name>A0A9N9F088_9GLOM</name>
<reference evidence="2" key="1">
    <citation type="submission" date="2021-06" db="EMBL/GenBank/DDBJ databases">
        <authorList>
            <person name="Kallberg Y."/>
            <person name="Tangrot J."/>
            <person name="Rosling A."/>
        </authorList>
    </citation>
    <scope>NUCLEOTIDE SEQUENCE</scope>
    <source>
        <strain evidence="2">IA702</strain>
    </source>
</reference>
<organism evidence="2 3">
    <name type="scientific">Paraglomus occultum</name>
    <dbReference type="NCBI Taxonomy" id="144539"/>
    <lineage>
        <taxon>Eukaryota</taxon>
        <taxon>Fungi</taxon>
        <taxon>Fungi incertae sedis</taxon>
        <taxon>Mucoromycota</taxon>
        <taxon>Glomeromycotina</taxon>
        <taxon>Glomeromycetes</taxon>
        <taxon>Paraglomerales</taxon>
        <taxon>Paraglomeraceae</taxon>
        <taxon>Paraglomus</taxon>
    </lineage>
</organism>
<feature type="compositionally biased region" description="Polar residues" evidence="1">
    <location>
        <begin position="78"/>
        <end position="89"/>
    </location>
</feature>
<keyword evidence="3" id="KW-1185">Reference proteome</keyword>
<feature type="compositionally biased region" description="Low complexity" evidence="1">
    <location>
        <begin position="57"/>
        <end position="77"/>
    </location>
</feature>
<gene>
    <name evidence="2" type="ORF">POCULU_LOCUS2603</name>
</gene>
<protein>
    <submittedName>
        <fullName evidence="2">10660_t:CDS:1</fullName>
    </submittedName>
</protein>
<sequence length="335" mass="35732">MAEDNEEQNPHSSVSSLSAAGGSFITVTENDLTDSFSWSSASESTELLKPREKTEFTTAGDASSATAGTTTVPATDTIHSASTTLSLSVAESEDNSQTLAQSETSSSSPSLSGFLEPPDSPSIVSDDGSIHMVSAETISPVIVSPASSLEGSHEEEDGDNVIVHKSRSESESQMGESRGEERSPQFTPTVITRSFIPGEGNAQDRNDNVSGFRNGRRDPGSSVLELPEAADPNTVFNTNIAHAGNTRLTRSIPTDKRGSVNILFQPQHRQSLVAQLNDGTHAREVIMGIVKDHILKPFLQGFALGMAAHLYRYLRSGRTAVAGVWKRNLENSKST</sequence>
<proteinExistence type="predicted"/>
<comment type="caution">
    <text evidence="2">The sequence shown here is derived from an EMBL/GenBank/DDBJ whole genome shotgun (WGS) entry which is preliminary data.</text>
</comment>
<evidence type="ECO:0000313" key="3">
    <source>
        <dbReference type="Proteomes" id="UP000789572"/>
    </source>
</evidence>
<dbReference type="OrthoDB" id="10373672at2759"/>
<feature type="compositionally biased region" description="Low complexity" evidence="1">
    <location>
        <begin position="35"/>
        <end position="44"/>
    </location>
</feature>
<dbReference type="AlphaFoldDB" id="A0A9N9F088"/>
<dbReference type="Proteomes" id="UP000789572">
    <property type="component" value="Unassembled WGS sequence"/>
</dbReference>
<accession>A0A9N9F088</accession>